<evidence type="ECO:0000313" key="2">
    <source>
        <dbReference type="Proteomes" id="UP000789525"/>
    </source>
</evidence>
<gene>
    <name evidence="1" type="ORF">ACOLOM_LOCUS10384</name>
</gene>
<evidence type="ECO:0000313" key="1">
    <source>
        <dbReference type="EMBL" id="CAG8704283.1"/>
    </source>
</evidence>
<organism evidence="1 2">
    <name type="scientific">Acaulospora colombiana</name>
    <dbReference type="NCBI Taxonomy" id="27376"/>
    <lineage>
        <taxon>Eukaryota</taxon>
        <taxon>Fungi</taxon>
        <taxon>Fungi incertae sedis</taxon>
        <taxon>Mucoromycota</taxon>
        <taxon>Glomeromycotina</taxon>
        <taxon>Glomeromycetes</taxon>
        <taxon>Diversisporales</taxon>
        <taxon>Acaulosporaceae</taxon>
        <taxon>Acaulospora</taxon>
    </lineage>
</organism>
<dbReference type="Proteomes" id="UP000789525">
    <property type="component" value="Unassembled WGS sequence"/>
</dbReference>
<feature type="non-terminal residue" evidence="1">
    <location>
        <position position="46"/>
    </location>
</feature>
<comment type="caution">
    <text evidence="1">The sequence shown here is derived from an EMBL/GenBank/DDBJ whole genome shotgun (WGS) entry which is preliminary data.</text>
</comment>
<accession>A0ACA9PDS9</accession>
<name>A0ACA9PDS9_9GLOM</name>
<sequence>NYENIFVTVSSTLNQFPLQWHVEAGLVAQFVELPDLIAQMEPPEEW</sequence>
<feature type="non-terminal residue" evidence="1">
    <location>
        <position position="1"/>
    </location>
</feature>
<proteinExistence type="predicted"/>
<dbReference type="EMBL" id="CAJVPT010033275">
    <property type="protein sequence ID" value="CAG8704283.1"/>
    <property type="molecule type" value="Genomic_DNA"/>
</dbReference>
<keyword evidence="2" id="KW-1185">Reference proteome</keyword>
<protein>
    <submittedName>
        <fullName evidence="1">3882_t:CDS:1</fullName>
    </submittedName>
</protein>
<reference evidence="1" key="1">
    <citation type="submission" date="2021-06" db="EMBL/GenBank/DDBJ databases">
        <authorList>
            <person name="Kallberg Y."/>
            <person name="Tangrot J."/>
            <person name="Rosling A."/>
        </authorList>
    </citation>
    <scope>NUCLEOTIDE SEQUENCE</scope>
    <source>
        <strain evidence="1">CL356</strain>
    </source>
</reference>